<sequence length="324" mass="37800">MQGPNYFRRIFKVYFTRDKGYLAFWHERPAVSENISPQSLKGFYYMTFSDKARYGGPKDEGGVILFDYYFDIGRQYNPLAVAQYGLGHWNLFLKTGEEKYLKTAKIQAEWLLSHLEKEGEDMWVWKHHFPWHYKHPLASGWYSAHSQGTGISLLGRMFAYTGDERYKDGAKKAFTVLDRAIGEGGVKYTDTSGGVWLEEYRVNPPTHILNGYLWALWGVWDFHVLTNNIRAKELFDECIHTLEKHMPRFDLGFWSRYDLSHQALAMIASPFYHSLHIVQLEATALISGSAIFSDYAKRFARYAKNPFFKTIAVAYKAVFKLFYF</sequence>
<evidence type="ECO:0000313" key="2">
    <source>
        <dbReference type="EMBL" id="KKT90853.1"/>
    </source>
</evidence>
<dbReference type="EMBL" id="LCKF01000024">
    <property type="protein sequence ID" value="KKT90853.1"/>
    <property type="molecule type" value="Genomic_DNA"/>
</dbReference>
<evidence type="ECO:0000259" key="1">
    <source>
        <dbReference type="Pfam" id="PF06662"/>
    </source>
</evidence>
<dbReference type="Pfam" id="PF06662">
    <property type="entry name" value="C5-epim_C"/>
    <property type="match status" value="1"/>
</dbReference>
<dbReference type="SUPFAM" id="SSF48208">
    <property type="entry name" value="Six-hairpin glycosidases"/>
    <property type="match status" value="1"/>
</dbReference>
<dbReference type="Gene3D" id="1.50.10.20">
    <property type="match status" value="1"/>
</dbReference>
<dbReference type="AlphaFoldDB" id="A0A0G1L4V2"/>
<dbReference type="PANTHER" id="PTHR13174:SF3">
    <property type="entry name" value="D-GLUCURONYL C5-EPIMERASE"/>
    <property type="match status" value="1"/>
</dbReference>
<accession>A0A0G1L4V2</accession>
<protein>
    <submittedName>
        <fullName evidence="2">D-glucuronyl C5-epimerase</fullName>
    </submittedName>
</protein>
<dbReference type="Proteomes" id="UP000033966">
    <property type="component" value="Unassembled WGS sequence"/>
</dbReference>
<organism evidence="2 3">
    <name type="scientific">Candidatus Jorgensenbacteria bacterium GW2011_GWA2_45_13</name>
    <dbReference type="NCBI Taxonomy" id="1618662"/>
    <lineage>
        <taxon>Bacteria</taxon>
        <taxon>Candidatus Joergenseniibacteriota</taxon>
    </lineage>
</organism>
<gene>
    <name evidence="2" type="ORF">UW92_C0024G0008</name>
</gene>
<dbReference type="InterPro" id="IPR008928">
    <property type="entry name" value="6-hairpin_glycosidase_sf"/>
</dbReference>
<proteinExistence type="predicted"/>
<dbReference type="PANTHER" id="PTHR13174">
    <property type="entry name" value="D-GLUCURONYL C5-EPIMERASE"/>
    <property type="match status" value="1"/>
</dbReference>
<dbReference type="InterPro" id="IPR010598">
    <property type="entry name" value="C5-epim_C"/>
</dbReference>
<dbReference type="GO" id="GO:0015012">
    <property type="term" value="P:heparan sulfate proteoglycan biosynthetic process"/>
    <property type="evidence" value="ECO:0007669"/>
    <property type="project" value="InterPro"/>
</dbReference>
<comment type="caution">
    <text evidence="2">The sequence shown here is derived from an EMBL/GenBank/DDBJ whole genome shotgun (WGS) entry which is preliminary data.</text>
</comment>
<name>A0A0G1L4V2_9BACT</name>
<feature type="domain" description="D-glucuronyl C5-epimerase C-terminal" evidence="1">
    <location>
        <begin position="124"/>
        <end position="300"/>
    </location>
</feature>
<dbReference type="GO" id="GO:0005975">
    <property type="term" value="P:carbohydrate metabolic process"/>
    <property type="evidence" value="ECO:0007669"/>
    <property type="project" value="InterPro"/>
</dbReference>
<dbReference type="InterPro" id="IPR039721">
    <property type="entry name" value="C5-epimerase"/>
</dbReference>
<dbReference type="GO" id="GO:0047464">
    <property type="term" value="F:heparosan-N-sulfate-glucuronate 5-epimerase activity"/>
    <property type="evidence" value="ECO:0007669"/>
    <property type="project" value="InterPro"/>
</dbReference>
<evidence type="ECO:0000313" key="3">
    <source>
        <dbReference type="Proteomes" id="UP000033966"/>
    </source>
</evidence>
<reference evidence="2 3" key="1">
    <citation type="journal article" date="2015" name="Nature">
        <title>rRNA introns, odd ribosomes, and small enigmatic genomes across a large radiation of phyla.</title>
        <authorList>
            <person name="Brown C.T."/>
            <person name="Hug L.A."/>
            <person name="Thomas B.C."/>
            <person name="Sharon I."/>
            <person name="Castelle C.J."/>
            <person name="Singh A."/>
            <person name="Wilkins M.J."/>
            <person name="Williams K.H."/>
            <person name="Banfield J.F."/>
        </authorList>
    </citation>
    <scope>NUCLEOTIDE SEQUENCE [LARGE SCALE GENOMIC DNA]</scope>
</reference>